<feature type="region of interest" description="Disordered" evidence="1">
    <location>
        <begin position="509"/>
        <end position="559"/>
    </location>
</feature>
<feature type="compositionally biased region" description="Basic and acidic residues" evidence="1">
    <location>
        <begin position="549"/>
        <end position="559"/>
    </location>
</feature>
<feature type="compositionally biased region" description="Basic and acidic residues" evidence="1">
    <location>
        <begin position="528"/>
        <end position="542"/>
    </location>
</feature>
<sequence length="559" mass="62213">MRIGIKQLPRFSPLRIVERPGPATKTPTARDVAVNSPTVRPSPRAAISGGADPAKPKKELAEQGASTRYSRSQGQNLRGLKYALLIAAGGYAYDKIVNDFPLSTTSLHDGKKGFTSSERLRRAQGRAREAHTRYHAATAETQRLNKPPINRIRTCGDRQFVTMIDYRAATRVHIARRVDSADARRSLALNLNCMRGLLVKDDCVARYMPPQVPKNFDLTKSPIYDEKNKYALTGVFNEQTGAYGYTSRSITHPFINNGVRHFRNTFRSEKGLSFKNCVEMLEPLLAGKTCGLSEEAQFAAGQTILNFRKVYAAEAHWGHAENVLMKTLIEHGLLSKEETEKLDATLMFEDPKKNKLKRNSSLVGPWLHKLDIWLQELRSGYDPELVEDLNHPEIAGMKNLPIAHVKLNEQGDGFEDCSGLGDSFTCANAVACMNHARLMSGQARLSKKEVIVIVACLNAVYDDTSSIRHTLHEVARGCFVGAGYTVEDADAFYREVCRKAAEEYYGGRNISGRLQGNSPHSKPAEGSLLRKEPDLREPRNSEMRLSAARSRDRSHGFGL</sequence>
<protein>
    <submittedName>
        <fullName evidence="2">Type III effector HopG1</fullName>
    </submittedName>
</protein>
<name>A0ABX4JH18_9HYPH</name>
<keyword evidence="3" id="KW-1185">Reference proteome</keyword>
<gene>
    <name evidence="2" type="ORF">CO674_34200</name>
</gene>
<proteinExistence type="predicted"/>
<evidence type="ECO:0000313" key="2">
    <source>
        <dbReference type="EMBL" id="PDT19224.1"/>
    </source>
</evidence>
<evidence type="ECO:0000256" key="1">
    <source>
        <dbReference type="SAM" id="MobiDB-lite"/>
    </source>
</evidence>
<dbReference type="EMBL" id="NWSY01000059">
    <property type="protein sequence ID" value="PDT19224.1"/>
    <property type="molecule type" value="Genomic_DNA"/>
</dbReference>
<dbReference type="NCBIfam" id="NF041402">
    <property type="entry name" value="XopAG"/>
    <property type="match status" value="1"/>
</dbReference>
<reference evidence="2 3" key="1">
    <citation type="submission" date="2017-09" db="EMBL/GenBank/DDBJ databases">
        <title>Comparative genomics of rhizobia isolated from Phaseolus vulgaris in China.</title>
        <authorList>
            <person name="Tong W."/>
        </authorList>
    </citation>
    <scope>NUCLEOTIDE SEQUENCE [LARGE SCALE GENOMIC DNA]</scope>
    <source>
        <strain evidence="2 3">FH14</strain>
    </source>
</reference>
<dbReference type="Proteomes" id="UP000219914">
    <property type="component" value="Unassembled WGS sequence"/>
</dbReference>
<feature type="region of interest" description="Disordered" evidence="1">
    <location>
        <begin position="14"/>
        <end position="72"/>
    </location>
</feature>
<comment type="caution">
    <text evidence="2">The sequence shown here is derived from an EMBL/GenBank/DDBJ whole genome shotgun (WGS) entry which is preliminary data.</text>
</comment>
<evidence type="ECO:0000313" key="3">
    <source>
        <dbReference type="Proteomes" id="UP000219914"/>
    </source>
</evidence>
<accession>A0ABX4JH18</accession>
<dbReference type="RefSeq" id="WP_011427403.1">
    <property type="nucleotide sequence ID" value="NZ_LODW01000091.1"/>
</dbReference>
<organism evidence="2 3">
    <name type="scientific">Rhizobium hidalgonense</name>
    <dbReference type="NCBI Taxonomy" id="1538159"/>
    <lineage>
        <taxon>Bacteria</taxon>
        <taxon>Pseudomonadati</taxon>
        <taxon>Pseudomonadota</taxon>
        <taxon>Alphaproteobacteria</taxon>
        <taxon>Hyphomicrobiales</taxon>
        <taxon>Rhizobiaceae</taxon>
        <taxon>Rhizobium/Agrobacterium group</taxon>
        <taxon>Rhizobium</taxon>
    </lineage>
</organism>